<dbReference type="EMBL" id="JBHTIL010000001">
    <property type="protein sequence ID" value="MFD0925777.1"/>
    <property type="molecule type" value="Genomic_DNA"/>
</dbReference>
<dbReference type="Gene3D" id="1.10.3730.20">
    <property type="match status" value="1"/>
</dbReference>
<evidence type="ECO:0000256" key="7">
    <source>
        <dbReference type="ARBA" id="ARBA00023136"/>
    </source>
</evidence>
<feature type="transmembrane region" description="Helical" evidence="10">
    <location>
        <begin position="6"/>
        <end position="24"/>
    </location>
</feature>
<evidence type="ECO:0000256" key="8">
    <source>
        <dbReference type="ARBA" id="ARBA00023251"/>
    </source>
</evidence>
<sequence>MAYLYLTLAIVSEVLGTLALRAAATGRRVFYVGVAVGYVLSFFALIWTLRAGLALGVAYGVWAAAGVALTAIASRFLFAEPLTRRMLMGIVLIAAGVLAIELGAAPTR</sequence>
<comment type="similarity">
    <text evidence="2">Belongs to the drug/metabolite transporter (DMT) superfamily. Small multidrug resistance (SMR) (TC 2.A.7.1) family. Mmr subfamily.</text>
</comment>
<feature type="transmembrane region" description="Helical" evidence="10">
    <location>
        <begin position="86"/>
        <end position="105"/>
    </location>
</feature>
<comment type="caution">
    <text evidence="11">The sequence shown here is derived from an EMBL/GenBank/DDBJ whole genome shotgun (WGS) entry which is preliminary data.</text>
</comment>
<reference evidence="12" key="1">
    <citation type="journal article" date="2019" name="Int. J. Syst. Evol. Microbiol.">
        <title>The Global Catalogue of Microorganisms (GCM) 10K type strain sequencing project: providing services to taxonomists for standard genome sequencing and annotation.</title>
        <authorList>
            <consortium name="The Broad Institute Genomics Platform"/>
            <consortium name="The Broad Institute Genome Sequencing Center for Infectious Disease"/>
            <person name="Wu L."/>
            <person name="Ma J."/>
        </authorList>
    </citation>
    <scope>NUCLEOTIDE SEQUENCE [LARGE SCALE GENOMIC DNA]</scope>
    <source>
        <strain evidence="12">CCUG 50873</strain>
    </source>
</reference>
<dbReference type="InterPro" id="IPR045324">
    <property type="entry name" value="Small_multidrug_res"/>
</dbReference>
<proteinExistence type="inferred from homology"/>
<keyword evidence="7 10" id="KW-0472">Membrane</keyword>
<dbReference type="RefSeq" id="WP_253646301.1">
    <property type="nucleotide sequence ID" value="NZ_BAAAMO010000002.1"/>
</dbReference>
<keyword evidence="3" id="KW-0813">Transport</keyword>
<gene>
    <name evidence="11" type="ORF">ACFQ04_08510</name>
</gene>
<dbReference type="Pfam" id="PF00893">
    <property type="entry name" value="Multi_Drug_Res"/>
    <property type="match status" value="1"/>
</dbReference>
<dbReference type="PANTHER" id="PTHR30561:SF1">
    <property type="entry name" value="MULTIDRUG TRANSPORTER EMRE"/>
    <property type="match status" value="1"/>
</dbReference>
<feature type="transmembrane region" description="Helical" evidence="10">
    <location>
        <begin position="53"/>
        <end position="74"/>
    </location>
</feature>
<keyword evidence="8" id="KW-0046">Antibiotic resistance</keyword>
<protein>
    <submittedName>
        <fullName evidence="11">DMT family transporter</fullName>
    </submittedName>
</protein>
<evidence type="ECO:0000256" key="1">
    <source>
        <dbReference type="ARBA" id="ARBA00004651"/>
    </source>
</evidence>
<evidence type="ECO:0000256" key="6">
    <source>
        <dbReference type="ARBA" id="ARBA00022989"/>
    </source>
</evidence>
<keyword evidence="4" id="KW-1003">Cell membrane</keyword>
<dbReference type="InterPro" id="IPR037185">
    <property type="entry name" value="EmrE-like"/>
</dbReference>
<keyword evidence="12" id="KW-1185">Reference proteome</keyword>
<dbReference type="InterPro" id="IPR000390">
    <property type="entry name" value="Small_drug/metabolite_transptr"/>
</dbReference>
<evidence type="ECO:0000256" key="2">
    <source>
        <dbReference type="ARBA" id="ARBA00007822"/>
    </source>
</evidence>
<feature type="transmembrane region" description="Helical" evidence="10">
    <location>
        <begin position="29"/>
        <end position="47"/>
    </location>
</feature>
<dbReference type="PANTHER" id="PTHR30561">
    <property type="entry name" value="SMR FAMILY PROTON-DEPENDENT DRUG EFFLUX TRANSPORTER SUGE"/>
    <property type="match status" value="1"/>
</dbReference>
<evidence type="ECO:0000256" key="4">
    <source>
        <dbReference type="ARBA" id="ARBA00022475"/>
    </source>
</evidence>
<evidence type="ECO:0000256" key="3">
    <source>
        <dbReference type="ARBA" id="ARBA00022448"/>
    </source>
</evidence>
<evidence type="ECO:0000313" key="11">
    <source>
        <dbReference type="EMBL" id="MFD0925777.1"/>
    </source>
</evidence>
<evidence type="ECO:0000313" key="12">
    <source>
        <dbReference type="Proteomes" id="UP001597068"/>
    </source>
</evidence>
<evidence type="ECO:0000256" key="5">
    <source>
        <dbReference type="ARBA" id="ARBA00022692"/>
    </source>
</evidence>
<evidence type="ECO:0000256" key="9">
    <source>
        <dbReference type="RuleBase" id="RU003942"/>
    </source>
</evidence>
<dbReference type="SUPFAM" id="SSF103481">
    <property type="entry name" value="Multidrug resistance efflux transporter EmrE"/>
    <property type="match status" value="1"/>
</dbReference>
<keyword evidence="6 10" id="KW-1133">Transmembrane helix</keyword>
<comment type="subcellular location">
    <subcellularLocation>
        <location evidence="1 9">Cell membrane</location>
        <topology evidence="1 9">Multi-pass membrane protein</topology>
    </subcellularLocation>
</comment>
<accession>A0ABW3G6T3</accession>
<organism evidence="11 12">
    <name type="scientific">Williamsia deligens</name>
    <dbReference type="NCBI Taxonomy" id="321325"/>
    <lineage>
        <taxon>Bacteria</taxon>
        <taxon>Bacillati</taxon>
        <taxon>Actinomycetota</taxon>
        <taxon>Actinomycetes</taxon>
        <taxon>Mycobacteriales</taxon>
        <taxon>Nocardiaceae</taxon>
        <taxon>Williamsia</taxon>
    </lineage>
</organism>
<name>A0ABW3G6T3_9NOCA</name>
<keyword evidence="5 9" id="KW-0812">Transmembrane</keyword>
<dbReference type="Proteomes" id="UP001597068">
    <property type="component" value="Unassembled WGS sequence"/>
</dbReference>
<evidence type="ECO:0000256" key="10">
    <source>
        <dbReference type="SAM" id="Phobius"/>
    </source>
</evidence>